<evidence type="ECO:0000313" key="3">
    <source>
        <dbReference type="EMBL" id="KAH7125152.1"/>
    </source>
</evidence>
<feature type="region of interest" description="Disordered" evidence="1">
    <location>
        <begin position="123"/>
        <end position="148"/>
    </location>
</feature>
<feature type="compositionally biased region" description="Basic and acidic residues" evidence="1">
    <location>
        <begin position="377"/>
        <end position="389"/>
    </location>
</feature>
<evidence type="ECO:0000259" key="2">
    <source>
        <dbReference type="PROSITE" id="PS50174"/>
    </source>
</evidence>
<sequence length="530" mass="58038">MSSQQEKPSGLPNPYAAIGGILPNPYALSNAGVVTAPLAQEQEPAKVEEKKINTATLFRNPHAIKRPQAKSTMNAKKPLVVASRPTVGSSTPEDVPATFVQQHGINYYMNTIDDDVAINEARREAERARKQHKKENQKFQSKYGGWNSTDSYKIRKHTNLAAYKAAHLDGGGGYGYQNMVQEFNDYVRAERDKARRDQGNTEHTGESRPVSSSPSGSRPVSRSPPSPPAQHLGTETRPSSSPIAQADVAQTGEDAYLQRAVSTPPPPPPPPPAPYSATISAPPVRYNPTISAPPVRYSPTISGAPVHYPTPASDEPEKKEHATSGGGRPAKKQKTEEPPKPTKAELMMAKMGYVKGKGLGKNEDGVTTHLEVKVRKEEAGKGARQRIDPDEMDWANDGSGKKTSNRSQAIFDITGGLRSQPQEKSKWGEPSRVVVTWGCVDGIDFSTDADRLDGGIRQEMGDVFKTKFGPVQQIHVNMSSSPKTVYILFADMMAALNAVNRFSEGFRFQGRLVRAEFYDQARFDQFDFEH</sequence>
<keyword evidence="4" id="KW-1185">Reference proteome</keyword>
<feature type="compositionally biased region" description="Basic and acidic residues" evidence="1">
    <location>
        <begin position="333"/>
        <end position="343"/>
    </location>
</feature>
<dbReference type="GO" id="GO:0071011">
    <property type="term" value="C:precatalytic spliceosome"/>
    <property type="evidence" value="ECO:0007669"/>
    <property type="project" value="TreeGrafter"/>
</dbReference>
<organism evidence="3 4">
    <name type="scientific">Dendryphion nanum</name>
    <dbReference type="NCBI Taxonomy" id="256645"/>
    <lineage>
        <taxon>Eukaryota</taxon>
        <taxon>Fungi</taxon>
        <taxon>Dikarya</taxon>
        <taxon>Ascomycota</taxon>
        <taxon>Pezizomycotina</taxon>
        <taxon>Dothideomycetes</taxon>
        <taxon>Pleosporomycetidae</taxon>
        <taxon>Pleosporales</taxon>
        <taxon>Torulaceae</taxon>
        <taxon>Dendryphion</taxon>
    </lineage>
</organism>
<dbReference type="PANTHER" id="PTHR13288">
    <property type="entry name" value="SPLICING FACTOR 45 SPF45"/>
    <property type="match status" value="1"/>
</dbReference>
<feature type="domain" description="G-patch" evidence="2">
    <location>
        <begin position="340"/>
        <end position="386"/>
    </location>
</feature>
<feature type="compositionally biased region" description="Low complexity" evidence="1">
    <location>
        <begin position="207"/>
        <end position="221"/>
    </location>
</feature>
<accession>A0A9P9DU72</accession>
<proteinExistence type="predicted"/>
<gene>
    <name evidence="3" type="ORF">B0J11DRAFT_605394</name>
</gene>
<feature type="region of interest" description="Disordered" evidence="1">
    <location>
        <begin position="295"/>
        <end position="343"/>
    </location>
</feature>
<dbReference type="InterPro" id="IPR040052">
    <property type="entry name" value="RBM17"/>
</dbReference>
<dbReference type="AlphaFoldDB" id="A0A9P9DU72"/>
<dbReference type="Gene3D" id="3.30.70.330">
    <property type="match status" value="1"/>
</dbReference>
<evidence type="ECO:0000256" key="1">
    <source>
        <dbReference type="SAM" id="MobiDB-lite"/>
    </source>
</evidence>
<dbReference type="Proteomes" id="UP000700596">
    <property type="component" value="Unassembled WGS sequence"/>
</dbReference>
<evidence type="ECO:0000313" key="4">
    <source>
        <dbReference type="Proteomes" id="UP000700596"/>
    </source>
</evidence>
<feature type="region of interest" description="Disordered" evidence="1">
    <location>
        <begin position="192"/>
        <end position="242"/>
    </location>
</feature>
<dbReference type="InterPro" id="IPR000467">
    <property type="entry name" value="G_patch_dom"/>
</dbReference>
<feature type="region of interest" description="Disordered" evidence="1">
    <location>
        <begin position="377"/>
        <end position="405"/>
    </location>
</feature>
<name>A0A9P9DU72_9PLEO</name>
<dbReference type="SUPFAM" id="SSF54928">
    <property type="entry name" value="RNA-binding domain, RBD"/>
    <property type="match status" value="1"/>
</dbReference>
<feature type="compositionally biased region" description="Basic and acidic residues" evidence="1">
    <location>
        <begin position="192"/>
        <end position="206"/>
    </location>
</feature>
<feature type="compositionally biased region" description="Pro residues" evidence="1">
    <location>
        <begin position="263"/>
        <end position="274"/>
    </location>
</feature>
<dbReference type="PROSITE" id="PS50174">
    <property type="entry name" value="G_PATCH"/>
    <property type="match status" value="1"/>
</dbReference>
<dbReference type="OrthoDB" id="5411533at2759"/>
<dbReference type="InterPro" id="IPR012677">
    <property type="entry name" value="Nucleotide-bd_a/b_plait_sf"/>
</dbReference>
<dbReference type="EMBL" id="JAGMWT010000007">
    <property type="protein sequence ID" value="KAH7125152.1"/>
    <property type="molecule type" value="Genomic_DNA"/>
</dbReference>
<reference evidence="3" key="1">
    <citation type="journal article" date="2021" name="Nat. Commun.">
        <title>Genetic determinants of endophytism in the Arabidopsis root mycobiome.</title>
        <authorList>
            <person name="Mesny F."/>
            <person name="Miyauchi S."/>
            <person name="Thiergart T."/>
            <person name="Pickel B."/>
            <person name="Atanasova L."/>
            <person name="Karlsson M."/>
            <person name="Huettel B."/>
            <person name="Barry K.W."/>
            <person name="Haridas S."/>
            <person name="Chen C."/>
            <person name="Bauer D."/>
            <person name="Andreopoulos W."/>
            <person name="Pangilinan J."/>
            <person name="LaButti K."/>
            <person name="Riley R."/>
            <person name="Lipzen A."/>
            <person name="Clum A."/>
            <person name="Drula E."/>
            <person name="Henrissat B."/>
            <person name="Kohler A."/>
            <person name="Grigoriev I.V."/>
            <person name="Martin F.M."/>
            <person name="Hacquard S."/>
        </authorList>
    </citation>
    <scope>NUCLEOTIDE SEQUENCE</scope>
    <source>
        <strain evidence="3">MPI-CAGE-CH-0243</strain>
    </source>
</reference>
<dbReference type="GO" id="GO:0003676">
    <property type="term" value="F:nucleic acid binding"/>
    <property type="evidence" value="ECO:0007669"/>
    <property type="project" value="InterPro"/>
</dbReference>
<dbReference type="SMART" id="SM00443">
    <property type="entry name" value="G_patch"/>
    <property type="match status" value="1"/>
</dbReference>
<dbReference type="PANTHER" id="PTHR13288:SF8">
    <property type="entry name" value="SPLICING FACTOR 45"/>
    <property type="match status" value="1"/>
</dbReference>
<dbReference type="GO" id="GO:0045292">
    <property type="term" value="P:mRNA cis splicing, via spliceosome"/>
    <property type="evidence" value="ECO:0007669"/>
    <property type="project" value="InterPro"/>
</dbReference>
<protein>
    <recommendedName>
        <fullName evidence="2">G-patch domain-containing protein</fullName>
    </recommendedName>
</protein>
<feature type="region of interest" description="Disordered" evidence="1">
    <location>
        <begin position="259"/>
        <end position="280"/>
    </location>
</feature>
<dbReference type="Pfam" id="PF01585">
    <property type="entry name" value="G-patch"/>
    <property type="match status" value="1"/>
</dbReference>
<dbReference type="InterPro" id="IPR035979">
    <property type="entry name" value="RBD_domain_sf"/>
</dbReference>
<comment type="caution">
    <text evidence="3">The sequence shown here is derived from an EMBL/GenBank/DDBJ whole genome shotgun (WGS) entry which is preliminary data.</text>
</comment>